<dbReference type="OMA" id="SGANVAW"/>
<dbReference type="AlphaFoldDB" id="G9PBS1"/>
<comment type="caution">
    <text evidence="2">The sequence shown here is derived from an EMBL/GenBank/DDBJ whole genome shotgun (WGS) entry which is preliminary data.</text>
</comment>
<sequence>VPARCTTFFVNRQYATEHSIGGTYSGQMYVELYEPVHAVPLHMQRNIVLLHGDFFTAQTWLEKPDGSQSWAAYFLTKGYNVYVVDLPGVGRSSFFNKNDYQVPGVPRTVRWLTDDFVEQEFTASEQFPLPDGSLAWASARRHNQWPGTGRRGNSMFNLFMDSTTDMVLPKLQHEELGAIAVTDLLKQIGPSFLIGHGTGATIGMLTADANPRLVRGLVSIEPDGPPCAWPGRPVDGRMTYSPFLQYDPNIRKYGVSDAPLTFSPALQPAPGAHPLKIQVRQGKNNNGCYMLQQKQDNILIYNMRVADGQEKVPQLVRLATVPHAVYTSESSPHSIYDWATTNFLRQAGNMVDWWNLPDHKIYGNGHLMHLEKNSDTIVQNIDVWMAKLVNAEDID</sequence>
<evidence type="ECO:0000313" key="3">
    <source>
        <dbReference type="Proteomes" id="UP000005426"/>
    </source>
</evidence>
<dbReference type="SUPFAM" id="SSF53474">
    <property type="entry name" value="alpha/beta-Hydrolases"/>
    <property type="match status" value="1"/>
</dbReference>
<protein>
    <recommendedName>
        <fullName evidence="1">AB hydrolase-1 domain-containing protein</fullName>
    </recommendedName>
</protein>
<dbReference type="Proteomes" id="UP000005426">
    <property type="component" value="Unassembled WGS sequence"/>
</dbReference>
<keyword evidence="3" id="KW-1185">Reference proteome</keyword>
<dbReference type="InterPro" id="IPR000073">
    <property type="entry name" value="AB_hydrolase_1"/>
</dbReference>
<dbReference type="OrthoDB" id="9978720at2759"/>
<evidence type="ECO:0000259" key="1">
    <source>
        <dbReference type="Pfam" id="PF12697"/>
    </source>
</evidence>
<dbReference type="PANTHER" id="PTHR43194:SF4">
    <property type="entry name" value="AB HYDROLASE-1 DOMAIN-CONTAINING PROTEIN"/>
    <property type="match status" value="1"/>
</dbReference>
<dbReference type="Gene3D" id="3.40.50.1820">
    <property type="entry name" value="alpha/beta hydrolase"/>
    <property type="match status" value="1"/>
</dbReference>
<proteinExistence type="predicted"/>
<dbReference type="eggNOG" id="ENOG502REH0">
    <property type="taxonomic scope" value="Eukaryota"/>
</dbReference>
<dbReference type="Pfam" id="PF12697">
    <property type="entry name" value="Abhydrolase_6"/>
    <property type="match status" value="1"/>
</dbReference>
<organism evidence="2 3">
    <name type="scientific">Hypocrea atroviridis (strain ATCC 20476 / IMI 206040)</name>
    <name type="common">Trichoderma atroviride</name>
    <dbReference type="NCBI Taxonomy" id="452589"/>
    <lineage>
        <taxon>Eukaryota</taxon>
        <taxon>Fungi</taxon>
        <taxon>Dikarya</taxon>
        <taxon>Ascomycota</taxon>
        <taxon>Pezizomycotina</taxon>
        <taxon>Sordariomycetes</taxon>
        <taxon>Hypocreomycetidae</taxon>
        <taxon>Hypocreales</taxon>
        <taxon>Hypocreaceae</taxon>
        <taxon>Trichoderma</taxon>
    </lineage>
</organism>
<evidence type="ECO:0000313" key="2">
    <source>
        <dbReference type="EMBL" id="EHK39815.1"/>
    </source>
</evidence>
<feature type="non-terminal residue" evidence="2">
    <location>
        <position position="395"/>
    </location>
</feature>
<dbReference type="EMBL" id="ABDG02000029">
    <property type="protein sequence ID" value="EHK39815.1"/>
    <property type="molecule type" value="Genomic_DNA"/>
</dbReference>
<dbReference type="InterPro" id="IPR029058">
    <property type="entry name" value="AB_hydrolase_fold"/>
</dbReference>
<accession>G9PBS1</accession>
<dbReference type="STRING" id="452589.G9PBS1"/>
<dbReference type="PANTHER" id="PTHR43194">
    <property type="entry name" value="HYDROLASE ALPHA/BETA FOLD FAMILY"/>
    <property type="match status" value="1"/>
</dbReference>
<name>G9PBS1_HYPAI</name>
<dbReference type="CDD" id="cd12809">
    <property type="entry name" value="Esterase_713_like-2"/>
    <property type="match status" value="1"/>
</dbReference>
<dbReference type="HOGENOM" id="CLU_038297_1_0_1"/>
<gene>
    <name evidence="2" type="ORF">TRIATDRAFT_177248</name>
</gene>
<feature type="domain" description="AB hydrolase-1" evidence="1">
    <location>
        <begin position="47"/>
        <end position="375"/>
    </location>
</feature>
<feature type="non-terminal residue" evidence="2">
    <location>
        <position position="1"/>
    </location>
</feature>
<dbReference type="InterPro" id="IPR050228">
    <property type="entry name" value="Carboxylesterase_BioH"/>
</dbReference>
<reference evidence="2 3" key="1">
    <citation type="journal article" date="2011" name="Genome Biol.">
        <title>Comparative genome sequence analysis underscores mycoparasitism as the ancestral life style of Trichoderma.</title>
        <authorList>
            <person name="Kubicek C.P."/>
            <person name="Herrera-Estrella A."/>
            <person name="Seidl-Seiboth V."/>
            <person name="Martinez D.A."/>
            <person name="Druzhinina I.S."/>
            <person name="Thon M."/>
            <person name="Zeilinger S."/>
            <person name="Casas-Flores S."/>
            <person name="Horwitz B.A."/>
            <person name="Mukherjee P.K."/>
            <person name="Mukherjee M."/>
            <person name="Kredics L."/>
            <person name="Alcaraz L.D."/>
            <person name="Aerts A."/>
            <person name="Antal Z."/>
            <person name="Atanasova L."/>
            <person name="Cervantes-Badillo M.G."/>
            <person name="Challacombe J."/>
            <person name="Chertkov O."/>
            <person name="McCluskey K."/>
            <person name="Coulpier F."/>
            <person name="Deshpande N."/>
            <person name="von Doehren H."/>
            <person name="Ebbole D.J."/>
            <person name="Esquivel-Naranjo E.U."/>
            <person name="Fekete E."/>
            <person name="Flipphi M."/>
            <person name="Glaser F."/>
            <person name="Gomez-Rodriguez E.Y."/>
            <person name="Gruber S."/>
            <person name="Han C."/>
            <person name="Henrissat B."/>
            <person name="Hermosa R."/>
            <person name="Hernandez-Onate M."/>
            <person name="Karaffa L."/>
            <person name="Kosti I."/>
            <person name="Le Crom S."/>
            <person name="Lindquist E."/>
            <person name="Lucas S."/>
            <person name="Luebeck M."/>
            <person name="Luebeck P.S."/>
            <person name="Margeot A."/>
            <person name="Metz B."/>
            <person name="Misra M."/>
            <person name="Nevalainen H."/>
            <person name="Omann M."/>
            <person name="Packer N."/>
            <person name="Perrone G."/>
            <person name="Uresti-Rivera E.E."/>
            <person name="Salamov A."/>
            <person name="Schmoll M."/>
            <person name="Seiboth B."/>
            <person name="Shapiro H."/>
            <person name="Sukno S."/>
            <person name="Tamayo-Ramos J.A."/>
            <person name="Tisch D."/>
            <person name="Wiest A."/>
            <person name="Wilkinson H.H."/>
            <person name="Zhang M."/>
            <person name="Coutinho P.M."/>
            <person name="Kenerley C.M."/>
            <person name="Monte E."/>
            <person name="Baker S.E."/>
            <person name="Grigoriev I.V."/>
        </authorList>
    </citation>
    <scope>NUCLEOTIDE SEQUENCE [LARGE SCALE GENOMIC DNA]</scope>
    <source>
        <strain evidence="3">ATCC 20476 / IMI 206040</strain>
    </source>
</reference>